<dbReference type="HAMAP" id="MF_00083">
    <property type="entry name" value="Pept_tRNA_hydro_bact"/>
    <property type="match status" value="1"/>
</dbReference>
<dbReference type="CDD" id="cd00462">
    <property type="entry name" value="PTH"/>
    <property type="match status" value="1"/>
</dbReference>
<feature type="binding site" evidence="7">
    <location>
        <position position="68"/>
    </location>
    <ligand>
        <name>tRNA</name>
        <dbReference type="ChEBI" id="CHEBI:17843"/>
    </ligand>
</feature>
<comment type="catalytic activity">
    <reaction evidence="7">
        <text>an N-acyl-L-alpha-aminoacyl-tRNA + H2O = an N-acyl-L-amino acid + a tRNA + H(+)</text>
        <dbReference type="Rhea" id="RHEA:54448"/>
        <dbReference type="Rhea" id="RHEA-COMP:10123"/>
        <dbReference type="Rhea" id="RHEA-COMP:13883"/>
        <dbReference type="ChEBI" id="CHEBI:15377"/>
        <dbReference type="ChEBI" id="CHEBI:15378"/>
        <dbReference type="ChEBI" id="CHEBI:59874"/>
        <dbReference type="ChEBI" id="CHEBI:78442"/>
        <dbReference type="ChEBI" id="CHEBI:138191"/>
        <dbReference type="EC" id="3.1.1.29"/>
    </reaction>
</comment>
<comment type="function">
    <text evidence="7">Hydrolyzes ribosome-free peptidyl-tRNAs (with 1 or more amino acids incorporated), which drop off the ribosome during protein synthesis, or as a result of ribosome stalling.</text>
</comment>
<feature type="active site" description="Proton acceptor" evidence="7">
    <location>
        <position position="20"/>
    </location>
</feature>
<dbReference type="InterPro" id="IPR036416">
    <property type="entry name" value="Pept_tRNA_hydro_sf"/>
</dbReference>
<reference evidence="9 10" key="1">
    <citation type="journal article" date="2013" name="Genome Biol.">
        <title>Genomic analysis reveals key aspects of prokaryotic symbiosis in the phototrophic consortium "Chlorochromatium aggregatum".</title>
        <authorList>
            <person name="Liu Z."/>
            <person name="Muller J."/>
            <person name="Li T."/>
            <person name="Alvey R.M."/>
            <person name="Vogl K."/>
            <person name="Frigaard N.U."/>
            <person name="Rockwell N.C."/>
            <person name="Boyd E.S."/>
            <person name="Tomsho L.P."/>
            <person name="Schuster S.C."/>
            <person name="Henke P."/>
            <person name="Rohde M."/>
            <person name="Overmann J."/>
            <person name="Bryant D.A."/>
        </authorList>
    </citation>
    <scope>NUCLEOTIDE SEQUENCE [LARGE SCALE GENOMIC DNA]</scope>
    <source>
        <strain evidence="9">CR</strain>
    </source>
</reference>
<keyword evidence="7" id="KW-0963">Cytoplasm</keyword>
<keyword evidence="2 7" id="KW-0820">tRNA-binding</keyword>
<dbReference type="AlphaFoldDB" id="U5N790"/>
<evidence type="ECO:0000256" key="7">
    <source>
        <dbReference type="HAMAP-Rule" id="MF_00083"/>
    </source>
</evidence>
<dbReference type="GO" id="GO:0072344">
    <property type="term" value="P:rescue of stalled ribosome"/>
    <property type="evidence" value="ECO:0007669"/>
    <property type="project" value="UniProtKB-UniRule"/>
</dbReference>
<keyword evidence="3 7" id="KW-0378">Hydrolase</keyword>
<feature type="site" description="Stabilizes the basic form of H active site to accept a proton" evidence="7">
    <location>
        <position position="93"/>
    </location>
</feature>
<dbReference type="InterPro" id="IPR001328">
    <property type="entry name" value="Pept_tRNA_hydro"/>
</dbReference>
<comment type="function">
    <text evidence="7">Catalyzes the release of premature peptidyl moieties from peptidyl-tRNA molecules trapped in stalled 50S ribosomal subunits, and thus maintains levels of free tRNAs and 50S ribosomes.</text>
</comment>
<dbReference type="FunFam" id="3.40.50.1470:FF:000001">
    <property type="entry name" value="Peptidyl-tRNA hydrolase"/>
    <property type="match status" value="1"/>
</dbReference>
<gene>
    <name evidence="7" type="primary">pth</name>
    <name evidence="9" type="ORF">Cenrod_1169</name>
</gene>
<accession>U5N790</accession>
<dbReference type="SUPFAM" id="SSF53178">
    <property type="entry name" value="Peptidyl-tRNA hydrolase-like"/>
    <property type="match status" value="1"/>
</dbReference>
<proteinExistence type="inferred from homology"/>
<dbReference type="PANTHER" id="PTHR17224">
    <property type="entry name" value="PEPTIDYL-TRNA HYDROLASE"/>
    <property type="match status" value="1"/>
</dbReference>
<feature type="compositionally biased region" description="Polar residues" evidence="8">
    <location>
        <begin position="216"/>
        <end position="227"/>
    </location>
</feature>
<dbReference type="RefSeq" id="WP_022772080.1">
    <property type="nucleotide sequence ID" value="NC_022576.1"/>
</dbReference>
<evidence type="ECO:0000256" key="5">
    <source>
        <dbReference type="ARBA" id="ARBA00038063"/>
    </source>
</evidence>
<feature type="binding site" evidence="7">
    <location>
        <position position="15"/>
    </location>
    <ligand>
        <name>tRNA</name>
        <dbReference type="ChEBI" id="CHEBI:17843"/>
    </ligand>
</feature>
<evidence type="ECO:0000256" key="1">
    <source>
        <dbReference type="ARBA" id="ARBA00013260"/>
    </source>
</evidence>
<feature type="site" description="Discriminates between blocked and unblocked aminoacyl-tRNA" evidence="7">
    <location>
        <position position="10"/>
    </location>
</feature>
<comment type="similarity">
    <text evidence="5 7">Belongs to the PTH family.</text>
</comment>
<keyword evidence="10" id="KW-1185">Reference proteome</keyword>
<dbReference type="PATRIC" id="fig|946483.4.peg.1171"/>
<dbReference type="NCBIfam" id="TIGR00447">
    <property type="entry name" value="pth"/>
    <property type="match status" value="1"/>
</dbReference>
<dbReference type="GO" id="GO:0004045">
    <property type="term" value="F:peptidyl-tRNA hydrolase activity"/>
    <property type="evidence" value="ECO:0007669"/>
    <property type="project" value="UniProtKB-UniRule"/>
</dbReference>
<feature type="binding site" evidence="7">
    <location>
        <position position="114"/>
    </location>
    <ligand>
        <name>tRNA</name>
        <dbReference type="ChEBI" id="CHEBI:17843"/>
    </ligand>
</feature>
<dbReference type="Gene3D" id="3.40.50.1470">
    <property type="entry name" value="Peptidyl-tRNA hydrolase"/>
    <property type="match status" value="1"/>
</dbReference>
<evidence type="ECO:0000256" key="6">
    <source>
        <dbReference type="ARBA" id="ARBA00050038"/>
    </source>
</evidence>
<dbReference type="PANTHER" id="PTHR17224:SF1">
    <property type="entry name" value="PEPTIDYL-TRNA HYDROLASE"/>
    <property type="match status" value="1"/>
</dbReference>
<dbReference type="Proteomes" id="UP000017184">
    <property type="component" value="Chromosome"/>
</dbReference>
<feature type="region of interest" description="Disordered" evidence="8">
    <location>
        <begin position="199"/>
        <end position="227"/>
    </location>
</feature>
<dbReference type="InterPro" id="IPR018171">
    <property type="entry name" value="Pept_tRNA_hydro_CS"/>
</dbReference>
<sequence length="227" mass="25072">MIQLIVGLGNPGPQYQETRHNVGFWWVDALAASLRCVWAADKGFQAWVATASVDAHPLRLLKPQTFMNLSGRSVASLARFYKIDPTEILVVHDDLDFEPGRVQCKLGGGHAGHNGLRDVHAQLGTDRYWRLRLGIGHPGHKSEVVSWVLHQPEADDRVAIERAIERSLAALPDLLAGHTTLAMQAMQVPKEKPILARQAEHPRKAEPVQQVEVRTALSTDASSEVNL</sequence>
<evidence type="ECO:0000313" key="9">
    <source>
        <dbReference type="EMBL" id="AGX87262.1"/>
    </source>
</evidence>
<dbReference type="GO" id="GO:0000049">
    <property type="term" value="F:tRNA binding"/>
    <property type="evidence" value="ECO:0007669"/>
    <property type="project" value="UniProtKB-UniRule"/>
</dbReference>
<name>U5N790_9BURK</name>
<dbReference type="PROSITE" id="PS01196">
    <property type="entry name" value="PEPT_TRNA_HYDROL_2"/>
    <property type="match status" value="1"/>
</dbReference>
<feature type="binding site" evidence="7">
    <location>
        <position position="66"/>
    </location>
    <ligand>
        <name>tRNA</name>
        <dbReference type="ChEBI" id="CHEBI:17843"/>
    </ligand>
</feature>
<evidence type="ECO:0000256" key="8">
    <source>
        <dbReference type="SAM" id="MobiDB-lite"/>
    </source>
</evidence>
<comment type="subcellular location">
    <subcellularLocation>
        <location evidence="7">Cytoplasm</location>
    </subcellularLocation>
</comment>
<comment type="subunit">
    <text evidence="7">Monomer.</text>
</comment>
<protein>
    <recommendedName>
        <fullName evidence="6 7">Peptidyl-tRNA hydrolase</fullName>
        <shortName evidence="7">Pth</shortName>
        <ecNumber evidence="1 7">3.1.1.29</ecNumber>
    </recommendedName>
</protein>
<dbReference type="GO" id="GO:0005737">
    <property type="term" value="C:cytoplasm"/>
    <property type="evidence" value="ECO:0007669"/>
    <property type="project" value="UniProtKB-SubCell"/>
</dbReference>
<dbReference type="KEGG" id="cbx:Cenrod_1169"/>
<dbReference type="EMBL" id="CP004885">
    <property type="protein sequence ID" value="AGX87262.1"/>
    <property type="molecule type" value="Genomic_DNA"/>
</dbReference>
<evidence type="ECO:0000313" key="10">
    <source>
        <dbReference type="Proteomes" id="UP000017184"/>
    </source>
</evidence>
<keyword evidence="4 7" id="KW-0694">RNA-binding</keyword>
<dbReference type="GO" id="GO:0006515">
    <property type="term" value="P:protein quality control for misfolded or incompletely synthesized proteins"/>
    <property type="evidence" value="ECO:0007669"/>
    <property type="project" value="UniProtKB-UniRule"/>
</dbReference>
<dbReference type="eggNOG" id="COG0193">
    <property type="taxonomic scope" value="Bacteria"/>
</dbReference>
<organism evidence="9 10">
    <name type="scientific">Candidatus Symbiobacter mobilis CR</name>
    <dbReference type="NCBI Taxonomy" id="946483"/>
    <lineage>
        <taxon>Bacteria</taxon>
        <taxon>Pseudomonadati</taxon>
        <taxon>Pseudomonadota</taxon>
        <taxon>Betaproteobacteria</taxon>
        <taxon>Burkholderiales</taxon>
        <taxon>Comamonadaceae</taxon>
    </lineage>
</organism>
<dbReference type="EC" id="3.1.1.29" evidence="1 7"/>
<evidence type="ECO:0000256" key="4">
    <source>
        <dbReference type="ARBA" id="ARBA00022884"/>
    </source>
</evidence>
<evidence type="ECO:0000256" key="3">
    <source>
        <dbReference type="ARBA" id="ARBA00022801"/>
    </source>
</evidence>
<dbReference type="OrthoDB" id="9800507at2"/>
<evidence type="ECO:0000256" key="2">
    <source>
        <dbReference type="ARBA" id="ARBA00022555"/>
    </source>
</evidence>
<dbReference type="STRING" id="946483.Cenrod_1169"/>
<dbReference type="Pfam" id="PF01195">
    <property type="entry name" value="Pept_tRNA_hydro"/>
    <property type="match status" value="1"/>
</dbReference>
<dbReference type="HOGENOM" id="CLU_062456_4_2_4"/>